<dbReference type="Gene3D" id="1.20.1070.10">
    <property type="entry name" value="Rhodopsin 7-helix transmembrane proteins"/>
    <property type="match status" value="1"/>
</dbReference>
<dbReference type="Pfam" id="PF00001">
    <property type="entry name" value="7tm_1"/>
    <property type="match status" value="2"/>
</dbReference>
<reference evidence="11 12" key="1">
    <citation type="submission" date="2022-12" db="EMBL/GenBank/DDBJ databases">
        <title>Chromosome-level genome of Tegillarca granosa.</title>
        <authorList>
            <person name="Kim J."/>
        </authorList>
    </citation>
    <scope>NUCLEOTIDE SEQUENCE [LARGE SCALE GENOMIC DNA]</scope>
    <source>
        <strain evidence="11">Teg-2019</strain>
        <tissue evidence="11">Adductor muscle</tissue>
    </source>
</reference>
<keyword evidence="12" id="KW-1185">Reference proteome</keyword>
<feature type="transmembrane region" description="Helical" evidence="9">
    <location>
        <begin position="42"/>
        <end position="68"/>
    </location>
</feature>
<feature type="transmembrane region" description="Helical" evidence="9">
    <location>
        <begin position="289"/>
        <end position="311"/>
    </location>
</feature>
<dbReference type="InterPro" id="IPR000276">
    <property type="entry name" value="GPCR_Rhodpsn"/>
</dbReference>
<evidence type="ECO:0000256" key="9">
    <source>
        <dbReference type="SAM" id="Phobius"/>
    </source>
</evidence>
<evidence type="ECO:0000256" key="3">
    <source>
        <dbReference type="ARBA" id="ARBA00022692"/>
    </source>
</evidence>
<keyword evidence="6 9" id="KW-0472">Membrane</keyword>
<dbReference type="InterPro" id="IPR017452">
    <property type="entry name" value="GPCR_Rhodpsn_7TM"/>
</dbReference>
<accession>A0ABQ9FL34</accession>
<dbReference type="SUPFAM" id="SSF81321">
    <property type="entry name" value="Family A G protein-coupled receptor-like"/>
    <property type="match status" value="1"/>
</dbReference>
<evidence type="ECO:0000256" key="7">
    <source>
        <dbReference type="ARBA" id="ARBA00023170"/>
    </source>
</evidence>
<keyword evidence="3 9" id="KW-0812">Transmembrane</keyword>
<evidence type="ECO:0000313" key="11">
    <source>
        <dbReference type="EMBL" id="KAJ8316871.1"/>
    </source>
</evidence>
<evidence type="ECO:0000313" key="12">
    <source>
        <dbReference type="Proteomes" id="UP001217089"/>
    </source>
</evidence>
<dbReference type="PROSITE" id="PS50262">
    <property type="entry name" value="G_PROTEIN_RECEP_F1_2"/>
    <property type="match status" value="1"/>
</dbReference>
<sequence length="323" mass="36289">MQLDMARQTTWNTQGVGLLSNITQSTFLNNTTVISSIELHTAIVTGIFLSIIILMTICGNVLVLLAVFANSHLRSTTNYFILNLASADLLLGVTVLPFSATLEYLDTGLSDFFFVKFGQRLMSSAVRRPFLHYVPIYWRYSAPQTFQHHDYKKSLLYYCFIIISIAPLVGWKEPPPPDSRICSVNEQAGYVLFSASGSFYIPMLIILFVYYRIYREAIKHAKCLSRGIKMAKLHATQNVTLRLHKGRKSSCAESMSLNHVVSFDGSAKTKSTLAGKIARFNREKKAAKTLGIVVGVFIICWFPFFFCLPLVTTGKLSLILNMH</sequence>
<evidence type="ECO:0000256" key="8">
    <source>
        <dbReference type="ARBA" id="ARBA00023224"/>
    </source>
</evidence>
<evidence type="ECO:0000256" key="1">
    <source>
        <dbReference type="ARBA" id="ARBA00004651"/>
    </source>
</evidence>
<keyword evidence="2" id="KW-1003">Cell membrane</keyword>
<dbReference type="Proteomes" id="UP001217089">
    <property type="component" value="Unassembled WGS sequence"/>
</dbReference>
<organism evidence="11 12">
    <name type="scientific">Tegillarca granosa</name>
    <name type="common">Malaysian cockle</name>
    <name type="synonym">Anadara granosa</name>
    <dbReference type="NCBI Taxonomy" id="220873"/>
    <lineage>
        <taxon>Eukaryota</taxon>
        <taxon>Metazoa</taxon>
        <taxon>Spiralia</taxon>
        <taxon>Lophotrochozoa</taxon>
        <taxon>Mollusca</taxon>
        <taxon>Bivalvia</taxon>
        <taxon>Autobranchia</taxon>
        <taxon>Pteriomorphia</taxon>
        <taxon>Arcoida</taxon>
        <taxon>Arcoidea</taxon>
        <taxon>Arcidae</taxon>
        <taxon>Tegillarca</taxon>
    </lineage>
</organism>
<feature type="transmembrane region" description="Helical" evidence="9">
    <location>
        <begin position="80"/>
        <end position="100"/>
    </location>
</feature>
<keyword evidence="7" id="KW-0675">Receptor</keyword>
<dbReference type="EMBL" id="JARBDR010000246">
    <property type="protein sequence ID" value="KAJ8316871.1"/>
    <property type="molecule type" value="Genomic_DNA"/>
</dbReference>
<evidence type="ECO:0000256" key="6">
    <source>
        <dbReference type="ARBA" id="ARBA00023136"/>
    </source>
</evidence>
<dbReference type="PRINTS" id="PR00237">
    <property type="entry name" value="GPCRRHODOPSN"/>
</dbReference>
<proteinExistence type="predicted"/>
<protein>
    <recommendedName>
        <fullName evidence="10">G-protein coupled receptors family 1 profile domain-containing protein</fullName>
    </recommendedName>
</protein>
<evidence type="ECO:0000256" key="5">
    <source>
        <dbReference type="ARBA" id="ARBA00023040"/>
    </source>
</evidence>
<feature type="transmembrane region" description="Helical" evidence="9">
    <location>
        <begin position="191"/>
        <end position="211"/>
    </location>
</feature>
<evidence type="ECO:0000259" key="10">
    <source>
        <dbReference type="PROSITE" id="PS50262"/>
    </source>
</evidence>
<keyword evidence="4 9" id="KW-1133">Transmembrane helix</keyword>
<evidence type="ECO:0000256" key="2">
    <source>
        <dbReference type="ARBA" id="ARBA00022475"/>
    </source>
</evidence>
<evidence type="ECO:0000256" key="4">
    <source>
        <dbReference type="ARBA" id="ARBA00022989"/>
    </source>
</evidence>
<feature type="domain" description="G-protein coupled receptors family 1 profile" evidence="10">
    <location>
        <begin position="59"/>
        <end position="323"/>
    </location>
</feature>
<comment type="subcellular location">
    <subcellularLocation>
        <location evidence="1">Cell membrane</location>
        <topology evidence="1">Multi-pass membrane protein</topology>
    </subcellularLocation>
</comment>
<name>A0ABQ9FL34_TEGGR</name>
<feature type="transmembrane region" description="Helical" evidence="9">
    <location>
        <begin position="155"/>
        <end position="171"/>
    </location>
</feature>
<dbReference type="PANTHER" id="PTHR24248">
    <property type="entry name" value="ADRENERGIC RECEPTOR-RELATED G-PROTEIN COUPLED RECEPTOR"/>
    <property type="match status" value="1"/>
</dbReference>
<keyword evidence="5" id="KW-0297">G-protein coupled receptor</keyword>
<dbReference type="PANTHER" id="PTHR24248:SF72">
    <property type="entry name" value="G-PROTEIN COUPLED RECEPTORS FAMILY 1 PROFILE DOMAIN-CONTAINING PROTEIN"/>
    <property type="match status" value="1"/>
</dbReference>
<comment type="caution">
    <text evidence="11">The sequence shown here is derived from an EMBL/GenBank/DDBJ whole genome shotgun (WGS) entry which is preliminary data.</text>
</comment>
<keyword evidence="8" id="KW-0807">Transducer</keyword>
<gene>
    <name evidence="11" type="ORF">KUTeg_004775</name>
</gene>